<evidence type="ECO:0000256" key="2">
    <source>
        <dbReference type="ARBA" id="ARBA00022692"/>
    </source>
</evidence>
<evidence type="ECO:0000256" key="3">
    <source>
        <dbReference type="ARBA" id="ARBA00022748"/>
    </source>
</evidence>
<feature type="domain" description="Cytochrome c assembly protein" evidence="7">
    <location>
        <begin position="428"/>
        <end position="622"/>
    </location>
</feature>
<dbReference type="GO" id="GO:0005886">
    <property type="term" value="C:plasma membrane"/>
    <property type="evidence" value="ECO:0007669"/>
    <property type="project" value="TreeGrafter"/>
</dbReference>
<dbReference type="RefSeq" id="WP_041017625.1">
    <property type="nucleotide sequence ID" value="NZ_CCEJ010000005.1"/>
</dbReference>
<evidence type="ECO:0000313" key="8">
    <source>
        <dbReference type="EMBL" id="CDR34080.1"/>
    </source>
</evidence>
<comment type="caution">
    <text evidence="8">The sequence shown here is derived from an EMBL/GenBank/DDBJ whole genome shotgun (WGS) entry which is preliminary data.</text>
</comment>
<feature type="transmembrane region" description="Helical" evidence="6">
    <location>
        <begin position="456"/>
        <end position="474"/>
    </location>
</feature>
<dbReference type="Proteomes" id="UP000031552">
    <property type="component" value="Unassembled WGS sequence"/>
</dbReference>
<evidence type="ECO:0000313" key="9">
    <source>
        <dbReference type="Proteomes" id="UP000031552"/>
    </source>
</evidence>
<feature type="transmembrane region" description="Helical" evidence="6">
    <location>
        <begin position="433"/>
        <end position="449"/>
    </location>
</feature>
<dbReference type="GO" id="GO:0020037">
    <property type="term" value="F:heme binding"/>
    <property type="evidence" value="ECO:0007669"/>
    <property type="project" value="InterPro"/>
</dbReference>
<feature type="transmembrane region" description="Helical" evidence="6">
    <location>
        <begin position="494"/>
        <end position="521"/>
    </location>
</feature>
<sequence>MKKFLLFASLFLALLSQGLLLSSLEELGGLAVSYKGRFRPLESASKLWLEDLYGKDALDENLLLEYPWLRNPIALKLYMEAYGPSSMSQEKLLFLEENLKDYFDSSYVSLSEFETALGDKIASVWLSPLILEAFLKVEDTKKIRDGEKIELSSLSQGLVVKKVGSHLKIQKTPPKKPWSELKTDETLAISPPIAKELLYSKKLLSRYLYLSSVALEKSFASLVKDLSKEHSLEASTHKAEELYPLAKRMAGSQDSFLIIPSKLKAGVFFPLASLNSKRWDSSTKRLSPVTNYTNLEDADFEKLKRTYLEFESALKNEGPKKETIETLKNLLSKSYGNLAAKTYLSSNGKTLAFPSLLQLKLERFYTTFRLLNLSLIFFFLSCLFLIARKISARKSLFLLGLGSFGLGLLSLSLLLSLRIIILERPPVSNMDETLLFVPFVIAVTAFFLAHFMKSEALLLMASLATFFLLGLASYKGMDRSLDPLQPVLNSNYWLTIHVLLVVSSYSLFILSGIAAHCFVLFTGLKKPDKLKGIFYSAMKNSILAGTVLLIAGTLLGGVWAAESWGRFWDWDPKESWAFISICLYLVIIHLIYFREVKKITLSYMAIGAMQAIIFTWYGVNYILGSGLHSYGFGTGGEAFFFLGLILETLFIGITYYWLKKTSKCLN</sequence>
<dbReference type="InterPro" id="IPR002541">
    <property type="entry name" value="Cyt_c_assembly"/>
</dbReference>
<feature type="transmembrane region" description="Helical" evidence="6">
    <location>
        <begin position="542"/>
        <end position="561"/>
    </location>
</feature>
<gene>
    <name evidence="8" type="primary">ccsA</name>
    <name evidence="8" type="ORF">CSEC_1260</name>
</gene>
<dbReference type="EMBL" id="CCEJ010000005">
    <property type="protein sequence ID" value="CDR34080.1"/>
    <property type="molecule type" value="Genomic_DNA"/>
</dbReference>
<keyword evidence="5 6" id="KW-0472">Membrane</keyword>
<dbReference type="InterPro" id="IPR045062">
    <property type="entry name" value="Cyt_c_biogenesis_CcsA/CcmC"/>
</dbReference>
<keyword evidence="9" id="KW-1185">Reference proteome</keyword>
<organism evidence="8 9">
    <name type="scientific">Candidatus Criblamydia sequanensis CRIB-18</name>
    <dbReference type="NCBI Taxonomy" id="1437425"/>
    <lineage>
        <taxon>Bacteria</taxon>
        <taxon>Pseudomonadati</taxon>
        <taxon>Chlamydiota</taxon>
        <taxon>Chlamydiia</taxon>
        <taxon>Parachlamydiales</taxon>
        <taxon>Candidatus Criblamydiaceae</taxon>
        <taxon>Candidatus Criblamydia</taxon>
    </lineage>
</organism>
<keyword evidence="2 6" id="KW-0812">Transmembrane</keyword>
<accession>A0A090D1T8</accession>
<dbReference type="OrthoDB" id="9814290at2"/>
<evidence type="ECO:0000259" key="7">
    <source>
        <dbReference type="Pfam" id="PF01578"/>
    </source>
</evidence>
<keyword evidence="4 6" id="KW-1133">Transmembrane helix</keyword>
<feature type="transmembrane region" description="Helical" evidence="6">
    <location>
        <begin position="368"/>
        <end position="387"/>
    </location>
</feature>
<keyword evidence="3" id="KW-0201">Cytochrome c-type biogenesis</keyword>
<evidence type="ECO:0000256" key="5">
    <source>
        <dbReference type="ARBA" id="ARBA00023136"/>
    </source>
</evidence>
<proteinExistence type="predicted"/>
<dbReference type="PANTHER" id="PTHR30071">
    <property type="entry name" value="HEME EXPORTER PROTEIN C"/>
    <property type="match status" value="1"/>
</dbReference>
<dbReference type="PANTHER" id="PTHR30071:SF1">
    <property type="entry name" value="CYTOCHROME B_B6 PROTEIN-RELATED"/>
    <property type="match status" value="1"/>
</dbReference>
<protein>
    <submittedName>
        <fullName evidence="8">Cytochrome c biogenesis protein CcsA</fullName>
    </submittedName>
</protein>
<dbReference type="AlphaFoldDB" id="A0A090D1T8"/>
<dbReference type="GO" id="GO:0017004">
    <property type="term" value="P:cytochrome complex assembly"/>
    <property type="evidence" value="ECO:0007669"/>
    <property type="project" value="UniProtKB-KW"/>
</dbReference>
<reference evidence="8" key="2">
    <citation type="submission" date="2014-09" db="EMBL/GenBank/DDBJ databases">
        <title>Criblamydia sequanensis harbors a mega-plasmid encoding arsenite resistance.</title>
        <authorList>
            <person name="Bertelli C."/>
            <person name="Goesmann A."/>
            <person name="Greub G."/>
        </authorList>
    </citation>
    <scope>NUCLEOTIDE SEQUENCE [LARGE SCALE GENOMIC DNA]</scope>
    <source>
        <strain evidence="8">CRIB-18</strain>
    </source>
</reference>
<feature type="transmembrane region" description="Helical" evidence="6">
    <location>
        <begin position="396"/>
        <end position="421"/>
    </location>
</feature>
<dbReference type="STRING" id="1437425.CSEC_1260"/>
<evidence type="ECO:0000256" key="6">
    <source>
        <dbReference type="SAM" id="Phobius"/>
    </source>
</evidence>
<comment type="subcellular location">
    <subcellularLocation>
        <location evidence="1">Membrane</location>
        <topology evidence="1">Multi-pass membrane protein</topology>
    </subcellularLocation>
</comment>
<reference evidence="8" key="1">
    <citation type="submission" date="2013-12" db="EMBL/GenBank/DDBJ databases">
        <authorList>
            <person name="Linke B."/>
        </authorList>
    </citation>
    <scope>NUCLEOTIDE SEQUENCE [LARGE SCALE GENOMIC DNA]</scope>
    <source>
        <strain evidence="8">CRIB-18</strain>
    </source>
</reference>
<dbReference type="Pfam" id="PF01578">
    <property type="entry name" value="Cytochrom_C_asm"/>
    <property type="match status" value="1"/>
</dbReference>
<feature type="transmembrane region" description="Helical" evidence="6">
    <location>
        <begin position="576"/>
        <end position="593"/>
    </location>
</feature>
<dbReference type="eggNOG" id="COG0755">
    <property type="taxonomic scope" value="Bacteria"/>
</dbReference>
<evidence type="ECO:0000256" key="4">
    <source>
        <dbReference type="ARBA" id="ARBA00022989"/>
    </source>
</evidence>
<feature type="transmembrane region" description="Helical" evidence="6">
    <location>
        <begin position="600"/>
        <end position="619"/>
    </location>
</feature>
<feature type="transmembrane region" description="Helical" evidence="6">
    <location>
        <begin position="639"/>
        <end position="658"/>
    </location>
</feature>
<name>A0A090D1T8_9BACT</name>
<evidence type="ECO:0000256" key="1">
    <source>
        <dbReference type="ARBA" id="ARBA00004141"/>
    </source>
</evidence>